<accession>A0A831TGX4</accession>
<name>A0A831TGX4_9BACT</name>
<keyword evidence="4 9" id="KW-0812">Transmembrane</keyword>
<comment type="caution">
    <text evidence="9">Lacks conserved residue(s) required for the propagation of feature annotation.</text>
</comment>
<dbReference type="Gene3D" id="3.30.70.3220">
    <property type="match status" value="1"/>
</dbReference>
<feature type="transmembrane region" description="Helical" evidence="9">
    <location>
        <begin position="464"/>
        <end position="483"/>
    </location>
</feature>
<proteinExistence type="inferred from homology"/>
<comment type="subcellular location">
    <subcellularLocation>
        <location evidence="1 9">Cell membrane</location>
        <topology evidence="1 9">Multi-pass membrane protein</topology>
    </subcellularLocation>
</comment>
<dbReference type="AlphaFoldDB" id="A0A831TGX4"/>
<evidence type="ECO:0000256" key="5">
    <source>
        <dbReference type="ARBA" id="ARBA00022927"/>
    </source>
</evidence>
<dbReference type="InterPro" id="IPR005791">
    <property type="entry name" value="SecD"/>
</dbReference>
<dbReference type="Pfam" id="PF02355">
    <property type="entry name" value="SecD_SecF_C"/>
    <property type="match status" value="1"/>
</dbReference>
<comment type="subunit">
    <text evidence="9">Forms a complex with SecF. Part of the essential Sec protein translocation apparatus which comprises SecA, SecYEG and auxiliary proteins SecDF. Other proteins may also be involved.</text>
</comment>
<dbReference type="InterPro" id="IPR048631">
    <property type="entry name" value="SecD_1st"/>
</dbReference>
<dbReference type="NCBIfam" id="TIGR00916">
    <property type="entry name" value="2A0604s01"/>
    <property type="match status" value="1"/>
</dbReference>
<dbReference type="HAMAP" id="MF_01463_B">
    <property type="entry name" value="SecD_B"/>
    <property type="match status" value="1"/>
</dbReference>
<feature type="transmembrane region" description="Helical" evidence="9">
    <location>
        <begin position="387"/>
        <end position="409"/>
    </location>
</feature>
<keyword evidence="3 9" id="KW-1003">Cell membrane</keyword>
<evidence type="ECO:0000259" key="12">
    <source>
        <dbReference type="Pfam" id="PF21760"/>
    </source>
</evidence>
<dbReference type="Gene3D" id="1.20.1640.10">
    <property type="entry name" value="Multidrug efflux transporter AcrB transmembrane domain"/>
    <property type="match status" value="1"/>
</dbReference>
<comment type="function">
    <text evidence="9">Part of the Sec protein translocase complex. Interacts with the SecYEG preprotein conducting channel. SecDF uses the proton motive force (PMF) to complete protein translocation after the ATP-dependent function of SecA.</text>
</comment>
<evidence type="ECO:0000313" key="14">
    <source>
        <dbReference type="EMBL" id="HEG90903.1"/>
    </source>
</evidence>
<reference evidence="14" key="1">
    <citation type="journal article" date="2020" name="mSystems">
        <title>Genome- and Community-Level Interaction Insights into Carbon Utilization and Element Cycling Functions of Hydrothermarchaeota in Hydrothermal Sediment.</title>
        <authorList>
            <person name="Zhou Z."/>
            <person name="Liu Y."/>
            <person name="Xu W."/>
            <person name="Pan J."/>
            <person name="Luo Z.H."/>
            <person name="Li M."/>
        </authorList>
    </citation>
    <scope>NUCLEOTIDE SEQUENCE [LARGE SCALE GENOMIC DNA]</scope>
    <source>
        <strain evidence="14">SpSt-210</strain>
    </source>
</reference>
<evidence type="ECO:0000256" key="7">
    <source>
        <dbReference type="ARBA" id="ARBA00023010"/>
    </source>
</evidence>
<keyword evidence="6 9" id="KW-1133">Transmembrane helix</keyword>
<dbReference type="NCBIfam" id="TIGR01129">
    <property type="entry name" value="secD"/>
    <property type="match status" value="1"/>
</dbReference>
<feature type="transmembrane region" description="Helical" evidence="9">
    <location>
        <begin position="361"/>
        <end position="381"/>
    </location>
</feature>
<gene>
    <name evidence="9 14" type="primary">secD</name>
    <name evidence="14" type="ORF">ENP34_05630</name>
</gene>
<evidence type="ECO:0000256" key="3">
    <source>
        <dbReference type="ARBA" id="ARBA00022475"/>
    </source>
</evidence>
<dbReference type="SUPFAM" id="SSF82866">
    <property type="entry name" value="Multidrug efflux transporter AcrB transmembrane domain"/>
    <property type="match status" value="1"/>
</dbReference>
<evidence type="ECO:0000256" key="6">
    <source>
        <dbReference type="ARBA" id="ARBA00022989"/>
    </source>
</evidence>
<dbReference type="GO" id="GO:0043952">
    <property type="term" value="P:protein transport by the Sec complex"/>
    <property type="evidence" value="ECO:0007669"/>
    <property type="project" value="UniProtKB-UniRule"/>
</dbReference>
<evidence type="ECO:0000259" key="13">
    <source>
        <dbReference type="Pfam" id="PF22599"/>
    </source>
</evidence>
<dbReference type="Gene3D" id="3.30.1360.200">
    <property type="match status" value="1"/>
</dbReference>
<dbReference type="PANTHER" id="PTHR30081">
    <property type="entry name" value="PROTEIN-EXPORT MEMBRANE PROTEIN SEC"/>
    <property type="match status" value="1"/>
</dbReference>
<dbReference type="InterPro" id="IPR054384">
    <property type="entry name" value="SecDF_P1_head"/>
</dbReference>
<dbReference type="InterPro" id="IPR048634">
    <property type="entry name" value="SecD_SecF_C"/>
</dbReference>
<dbReference type="EMBL" id="DSIY01000138">
    <property type="protein sequence ID" value="HEG90903.1"/>
    <property type="molecule type" value="Genomic_DNA"/>
</dbReference>
<keyword evidence="5 9" id="KW-0653">Protein transport</keyword>
<keyword evidence="2 9" id="KW-0813">Transport</keyword>
<feature type="domain" description="Protein translocase subunit SecDF P1" evidence="12">
    <location>
        <begin position="70"/>
        <end position="126"/>
    </location>
</feature>
<evidence type="ECO:0000256" key="2">
    <source>
        <dbReference type="ARBA" id="ARBA00022448"/>
    </source>
</evidence>
<dbReference type="GO" id="GO:0015450">
    <property type="term" value="F:protein-transporting ATPase activity"/>
    <property type="evidence" value="ECO:0007669"/>
    <property type="project" value="InterPro"/>
</dbReference>
<dbReference type="PANTHER" id="PTHR30081:SF1">
    <property type="entry name" value="PROTEIN TRANSLOCASE SUBUNIT SECD"/>
    <property type="match status" value="1"/>
</dbReference>
<feature type="compositionally biased region" description="Low complexity" evidence="10">
    <location>
        <begin position="151"/>
        <end position="216"/>
    </location>
</feature>
<keyword evidence="7 9" id="KW-0811">Translocation</keyword>
<dbReference type="GO" id="GO:0005886">
    <property type="term" value="C:plasma membrane"/>
    <property type="evidence" value="ECO:0007669"/>
    <property type="project" value="UniProtKB-SubCell"/>
</dbReference>
<feature type="domain" description="SecDF P1 head subdomain" evidence="13">
    <location>
        <begin position="221"/>
        <end position="315"/>
    </location>
</feature>
<dbReference type="FunFam" id="1.20.1640.10:FF:000004">
    <property type="entry name" value="Protein translocase subunit SecD"/>
    <property type="match status" value="1"/>
</dbReference>
<dbReference type="GO" id="GO:0065002">
    <property type="term" value="P:intracellular protein transmembrane transport"/>
    <property type="evidence" value="ECO:0007669"/>
    <property type="project" value="UniProtKB-UniRule"/>
</dbReference>
<dbReference type="InterPro" id="IPR022813">
    <property type="entry name" value="SecD/SecF_arch_bac"/>
</dbReference>
<evidence type="ECO:0000259" key="11">
    <source>
        <dbReference type="Pfam" id="PF02355"/>
    </source>
</evidence>
<comment type="similarity">
    <text evidence="9">Belongs to the SecD/SecF family. SecD subfamily.</text>
</comment>
<evidence type="ECO:0000256" key="4">
    <source>
        <dbReference type="ARBA" id="ARBA00022692"/>
    </source>
</evidence>
<keyword evidence="8 9" id="KW-0472">Membrane</keyword>
<evidence type="ECO:0000256" key="1">
    <source>
        <dbReference type="ARBA" id="ARBA00004651"/>
    </source>
</evidence>
<evidence type="ECO:0000256" key="10">
    <source>
        <dbReference type="SAM" id="MobiDB-lite"/>
    </source>
</evidence>
<evidence type="ECO:0000256" key="8">
    <source>
        <dbReference type="ARBA" id="ARBA00023136"/>
    </source>
</evidence>
<evidence type="ECO:0000256" key="9">
    <source>
        <dbReference type="HAMAP-Rule" id="MF_01463"/>
    </source>
</evidence>
<feature type="domain" description="Protein export membrane protein SecD/SecF C-terminal" evidence="11">
    <location>
        <begin position="317"/>
        <end position="491"/>
    </location>
</feature>
<dbReference type="Pfam" id="PF21760">
    <property type="entry name" value="SecD_1st"/>
    <property type="match status" value="1"/>
</dbReference>
<dbReference type="InterPro" id="IPR055344">
    <property type="entry name" value="SecD_SecF_C_bact"/>
</dbReference>
<organism evidence="14">
    <name type="scientific">Thermorudis peleae</name>
    <dbReference type="NCBI Taxonomy" id="1382356"/>
    <lineage>
        <taxon>Bacteria</taxon>
        <taxon>Pseudomonadati</taxon>
        <taxon>Thermomicrobiota</taxon>
        <taxon>Thermomicrobia</taxon>
        <taxon>Thermomicrobia incertae sedis</taxon>
        <taxon>Thermorudis</taxon>
    </lineage>
</organism>
<sequence>MRIKPWQTLIAILLLTLAAVWVDLPGQTLDPFGWKSGITVQQGLDLQGGIQIVLEARPPAGVEVTQDVLQGTRDTIERRVNGLGVSEPVIQTRGSNQILVELPGYRDPEQAVRVLQRTALLEIIDTNGQYLAPGTIVNTTAGPASDVLGNEPTPTAEPAATPQTTASPAPATATPSPGATPGVESTPAAGEPAGTTASPTPEAGATPTPAATSEAEGPVYETIITGADLQDAYPTTDQFGTLVVGFELKGEATRKFCDYTSSHVGFPMSIVVDKQVISSPQIESAICEGRGIISGLNAQEVNELVLQLKSGALAVPLEVVQSRTVGPTLGQDSIDKSIVAGLVGLGLVALFMILYYRLPGIISVIALLMYTSFVFALFKLIPVVLTLPGIAGFILSIGMAVDANVLIFARLKEELRRGRTIARAIEEGFEHAWPSIRDSNISTMITCAILFWFGRYVGATIIQGFALTLFIGVAVSMFTAIVVSRNLLRVLLTSGLFHNLWWFGLERRPAEPAPAPGD</sequence>
<feature type="transmembrane region" description="Helical" evidence="9">
    <location>
        <begin position="338"/>
        <end position="356"/>
    </location>
</feature>
<comment type="caution">
    <text evidence="14">The sequence shown here is derived from an EMBL/GenBank/DDBJ whole genome shotgun (WGS) entry which is preliminary data.</text>
</comment>
<protein>
    <recommendedName>
        <fullName evidence="9">Protein translocase subunit SecD</fullName>
    </recommendedName>
</protein>
<dbReference type="GO" id="GO:0006605">
    <property type="term" value="P:protein targeting"/>
    <property type="evidence" value="ECO:0007669"/>
    <property type="project" value="UniProtKB-UniRule"/>
</dbReference>
<dbReference type="Pfam" id="PF22599">
    <property type="entry name" value="SecDF_P1_head"/>
    <property type="match status" value="1"/>
</dbReference>
<feature type="region of interest" description="Disordered" evidence="10">
    <location>
        <begin position="142"/>
        <end position="216"/>
    </location>
</feature>